<feature type="transmembrane region" description="Helical" evidence="1">
    <location>
        <begin position="281"/>
        <end position="303"/>
    </location>
</feature>
<sequence>MAEGPLDFWINWASQIGVLLSLAFQVILHLFANVRRRSRSPMLRLPLWLAYQLSDMTATYAAGQLLYSSNTPQDHQLIAFWAPFLLLHLGGPDNITAYALEDSKLWTRHLLSLVVQVVGAGYVLYKYIAGSEIMLTLAAILIFVVGVAKYLERICALLFANFSSLQSSLKVASHKKKNEKSSLKVPRQYQHFYIEHQDWYSDLADEHLLQRAHSLFHICKRGIVDSVIEVDLANPSEVVSLDNKTIQGLLEDPEDMWRVMEMELSLMYDILYTKASVIHSWVGYCIRLISPVAVATSLVLFHLSSKYGYSQVDVAISYTLLGGALVLETKSLLGALGSSWALAFLCVTEWDWLRHSALCTGRWHRLRRALVSLRRSWIGRMIMTGSSRRWSGSMGQHSMLRFRARQVDLVSRYLGDLSKMLRLGGWWDRRHVWTIDVSEKVKKCAEDWMVSTGDMNTMGLRRTKWGGLARKRYPELLKEWEDYKLVDFHESVICWHIATNLILAKIDQWGSDDVEVVSVLSNYMMFLLVDSPDMLPGLPQNWLYEQTCKQLDTICEQFTGSPSKEIANAILKQGGPTNSENPRLSYACVIAEDMLYKEGVVTALKMLWLDFLAYAANRCNREAHARKLGSGGELLTYLEHLHQVKEGRRG</sequence>
<keyword evidence="1" id="KW-0472">Membrane</keyword>
<name>A0A9R1PB58_TRITD</name>
<dbReference type="InterPro" id="IPR007658">
    <property type="entry name" value="DUF594"/>
</dbReference>
<dbReference type="PANTHER" id="PTHR31325">
    <property type="entry name" value="OS01G0798800 PROTEIN-RELATED"/>
    <property type="match status" value="1"/>
</dbReference>
<organism evidence="3 4">
    <name type="scientific">Triticum turgidum subsp. durum</name>
    <name type="common">Durum wheat</name>
    <name type="synonym">Triticum durum</name>
    <dbReference type="NCBI Taxonomy" id="4567"/>
    <lineage>
        <taxon>Eukaryota</taxon>
        <taxon>Viridiplantae</taxon>
        <taxon>Streptophyta</taxon>
        <taxon>Embryophyta</taxon>
        <taxon>Tracheophyta</taxon>
        <taxon>Spermatophyta</taxon>
        <taxon>Magnoliopsida</taxon>
        <taxon>Liliopsida</taxon>
        <taxon>Poales</taxon>
        <taxon>Poaceae</taxon>
        <taxon>BOP clade</taxon>
        <taxon>Pooideae</taxon>
        <taxon>Triticodae</taxon>
        <taxon>Triticeae</taxon>
        <taxon>Triticinae</taxon>
        <taxon>Triticum</taxon>
    </lineage>
</organism>
<protein>
    <recommendedName>
        <fullName evidence="2">DUF4220 domain-containing protein</fullName>
    </recommendedName>
</protein>
<evidence type="ECO:0000313" key="4">
    <source>
        <dbReference type="Proteomes" id="UP000324705"/>
    </source>
</evidence>
<feature type="transmembrane region" description="Helical" evidence="1">
    <location>
        <begin position="133"/>
        <end position="151"/>
    </location>
</feature>
<keyword evidence="1" id="KW-1133">Transmembrane helix</keyword>
<dbReference type="EMBL" id="LT934114">
    <property type="protein sequence ID" value="VAH40118.1"/>
    <property type="molecule type" value="Genomic_DNA"/>
</dbReference>
<reference evidence="3 4" key="1">
    <citation type="submission" date="2017-09" db="EMBL/GenBank/DDBJ databases">
        <authorList>
            <consortium name="International Durum Wheat Genome Sequencing Consortium (IDWGSC)"/>
            <person name="Milanesi L."/>
        </authorList>
    </citation>
    <scope>NUCLEOTIDE SEQUENCE [LARGE SCALE GENOMIC DNA]</scope>
    <source>
        <strain evidence="4">cv. Svevo</strain>
    </source>
</reference>
<proteinExistence type="predicted"/>
<evidence type="ECO:0000313" key="3">
    <source>
        <dbReference type="EMBL" id="VAH40118.1"/>
    </source>
</evidence>
<keyword evidence="1" id="KW-0812">Transmembrane</keyword>
<evidence type="ECO:0000259" key="2">
    <source>
        <dbReference type="Pfam" id="PF13968"/>
    </source>
</evidence>
<accession>A0A9R1PB58</accession>
<dbReference type="OMA" id="MAFANLM"/>
<dbReference type="InterPro" id="IPR025315">
    <property type="entry name" value="DUF4220"/>
</dbReference>
<dbReference type="AlphaFoldDB" id="A0A9R1PB58"/>
<dbReference type="Pfam" id="PF04578">
    <property type="entry name" value="DUF594"/>
    <property type="match status" value="1"/>
</dbReference>
<feature type="transmembrane region" description="Helical" evidence="1">
    <location>
        <begin position="12"/>
        <end position="34"/>
    </location>
</feature>
<keyword evidence="4" id="KW-1185">Reference proteome</keyword>
<evidence type="ECO:0000256" key="1">
    <source>
        <dbReference type="SAM" id="Phobius"/>
    </source>
</evidence>
<feature type="transmembrane region" description="Helical" evidence="1">
    <location>
        <begin position="110"/>
        <end position="127"/>
    </location>
</feature>
<dbReference type="Proteomes" id="UP000324705">
    <property type="component" value="Chromosome 2B"/>
</dbReference>
<dbReference type="Gramene" id="TRITD2Bv1G006140.1">
    <property type="protein sequence ID" value="TRITD2Bv1G006140.1"/>
    <property type="gene ID" value="TRITD2Bv1G006140"/>
</dbReference>
<feature type="domain" description="DUF4220" evidence="2">
    <location>
        <begin position="48"/>
        <end position="401"/>
    </location>
</feature>
<dbReference type="Pfam" id="PF13968">
    <property type="entry name" value="DUF4220"/>
    <property type="match status" value="1"/>
</dbReference>
<gene>
    <name evidence="3" type="ORF">TRITD_2Bv1G006140</name>
</gene>